<protein>
    <submittedName>
        <fullName evidence="2">Uncharacterized protein</fullName>
    </submittedName>
</protein>
<keyword evidence="1" id="KW-0472">Membrane</keyword>
<evidence type="ECO:0000313" key="3">
    <source>
        <dbReference type="Proteomes" id="UP000214880"/>
    </source>
</evidence>
<evidence type="ECO:0000313" key="2">
    <source>
        <dbReference type="EMBL" id="SDL62444.1"/>
    </source>
</evidence>
<keyword evidence="3" id="KW-1185">Reference proteome</keyword>
<feature type="transmembrane region" description="Helical" evidence="1">
    <location>
        <begin position="147"/>
        <end position="171"/>
    </location>
</feature>
<gene>
    <name evidence="2" type="ORF">SAMN04488502_101380</name>
</gene>
<dbReference type="Proteomes" id="UP000214880">
    <property type="component" value="Unassembled WGS sequence"/>
</dbReference>
<proteinExistence type="predicted"/>
<dbReference type="OrthoDB" id="3034652at2"/>
<dbReference type="EMBL" id="FNHB01000001">
    <property type="protein sequence ID" value="SDL62444.1"/>
    <property type="molecule type" value="Genomic_DNA"/>
</dbReference>
<sequence>MTAIILMIGLALTLGLVVFTIKMGKLIFAAPIIAANMQKGQTIKLEAGKYGLWGETKAYKLNRLLLENPILLNARSEKIPMRYSLSGTTSVSWSSVGRRLLYTFSVSSGEFTFDIEDKPYLKLPIPHPDTVGGVYYFIRKKASIWCYTGFSLGMFGSISSLIATVVLSAIFS</sequence>
<keyword evidence="1" id="KW-0812">Transmembrane</keyword>
<name>A0A1G9LKR5_9FIRM</name>
<reference evidence="2 3" key="1">
    <citation type="submission" date="2016-10" db="EMBL/GenBank/DDBJ databases">
        <authorList>
            <person name="de Groot N.N."/>
        </authorList>
    </citation>
    <scope>NUCLEOTIDE SEQUENCE [LARGE SCALE GENOMIC DNA]</scope>
    <source>
        <strain evidence="2 3">DSM 1736</strain>
    </source>
</reference>
<dbReference type="RefSeq" id="WP_092067729.1">
    <property type="nucleotide sequence ID" value="NZ_FNHB01000001.1"/>
</dbReference>
<organism evidence="2 3">
    <name type="scientific">Dendrosporobacter quercicolus</name>
    <dbReference type="NCBI Taxonomy" id="146817"/>
    <lineage>
        <taxon>Bacteria</taxon>
        <taxon>Bacillati</taxon>
        <taxon>Bacillota</taxon>
        <taxon>Negativicutes</taxon>
        <taxon>Selenomonadales</taxon>
        <taxon>Sporomusaceae</taxon>
        <taxon>Dendrosporobacter</taxon>
    </lineage>
</organism>
<evidence type="ECO:0000256" key="1">
    <source>
        <dbReference type="SAM" id="Phobius"/>
    </source>
</evidence>
<accession>A0A1G9LKR5</accession>
<keyword evidence="1" id="KW-1133">Transmembrane helix</keyword>
<dbReference type="AlphaFoldDB" id="A0A1G9LKR5"/>